<comment type="similarity">
    <text evidence="1">Belongs to the protein prenyltransferase subunit alpha family.</text>
</comment>
<evidence type="ECO:0000313" key="7">
    <source>
        <dbReference type="Proteomes" id="UP000054350"/>
    </source>
</evidence>
<dbReference type="eggNOG" id="ENOG502TAGX">
    <property type="taxonomic scope" value="Eukaryota"/>
</dbReference>
<keyword evidence="2" id="KW-0637">Prenyltransferase</keyword>
<dbReference type="Pfam" id="PF01239">
    <property type="entry name" value="PPTA"/>
    <property type="match status" value="2"/>
</dbReference>
<dbReference type="SUPFAM" id="SSF48439">
    <property type="entry name" value="Protein prenylyltransferase"/>
    <property type="match status" value="1"/>
</dbReference>
<feature type="compositionally biased region" description="Polar residues" evidence="5">
    <location>
        <begin position="96"/>
        <end position="106"/>
    </location>
</feature>
<evidence type="ECO:0000256" key="4">
    <source>
        <dbReference type="ARBA" id="ARBA00022737"/>
    </source>
</evidence>
<dbReference type="GO" id="GO:0005737">
    <property type="term" value="C:cytoplasm"/>
    <property type="evidence" value="ECO:0007669"/>
    <property type="project" value="TreeGrafter"/>
</dbReference>
<dbReference type="GO" id="GO:0008318">
    <property type="term" value="F:protein prenyltransferase activity"/>
    <property type="evidence" value="ECO:0007669"/>
    <property type="project" value="InterPro"/>
</dbReference>
<gene>
    <name evidence="6" type="ORF">AMAG_04220</name>
</gene>
<dbReference type="PROSITE" id="PS51147">
    <property type="entry name" value="PFTA"/>
    <property type="match status" value="1"/>
</dbReference>
<dbReference type="InterPro" id="IPR002088">
    <property type="entry name" value="Prenyl_trans_a"/>
</dbReference>
<reference evidence="6 7" key="1">
    <citation type="submission" date="2009-11" db="EMBL/GenBank/DDBJ databases">
        <title>Annotation of Allomyces macrogynus ATCC 38327.</title>
        <authorList>
            <consortium name="The Broad Institute Genome Sequencing Platform"/>
            <person name="Russ C."/>
            <person name="Cuomo C."/>
            <person name="Burger G."/>
            <person name="Gray M.W."/>
            <person name="Holland P.W.H."/>
            <person name="King N."/>
            <person name="Lang F.B.F."/>
            <person name="Roger A.J."/>
            <person name="Ruiz-Trillo I."/>
            <person name="Young S.K."/>
            <person name="Zeng Q."/>
            <person name="Gargeya S."/>
            <person name="Fitzgerald M."/>
            <person name="Haas B."/>
            <person name="Abouelleil A."/>
            <person name="Alvarado L."/>
            <person name="Arachchi H.M."/>
            <person name="Berlin A."/>
            <person name="Chapman S.B."/>
            <person name="Gearin G."/>
            <person name="Goldberg J."/>
            <person name="Griggs A."/>
            <person name="Gujja S."/>
            <person name="Hansen M."/>
            <person name="Heiman D."/>
            <person name="Howarth C."/>
            <person name="Larimer J."/>
            <person name="Lui A."/>
            <person name="MacDonald P.J.P."/>
            <person name="McCowen C."/>
            <person name="Montmayeur A."/>
            <person name="Murphy C."/>
            <person name="Neiman D."/>
            <person name="Pearson M."/>
            <person name="Priest M."/>
            <person name="Roberts A."/>
            <person name="Saif S."/>
            <person name="Shea T."/>
            <person name="Sisk P."/>
            <person name="Stolte C."/>
            <person name="Sykes S."/>
            <person name="Wortman J."/>
            <person name="Nusbaum C."/>
            <person name="Birren B."/>
        </authorList>
    </citation>
    <scope>NUCLEOTIDE SEQUENCE [LARGE SCALE GENOMIC DNA]</scope>
    <source>
        <strain evidence="6 7">ATCC 38327</strain>
    </source>
</reference>
<dbReference type="VEuPathDB" id="FungiDB:AMAG_04220"/>
<evidence type="ECO:0008006" key="8">
    <source>
        <dbReference type="Google" id="ProtNLM"/>
    </source>
</evidence>
<dbReference type="AlphaFoldDB" id="A0A0L0S7T5"/>
<dbReference type="PANTHER" id="PTHR11129">
    <property type="entry name" value="PROTEIN FARNESYLTRANSFERASE ALPHA SUBUNIT/RAB GERANYLGERANYL TRANSFERASE ALPHA SUBUNIT"/>
    <property type="match status" value="1"/>
</dbReference>
<feature type="compositionally biased region" description="Low complexity" evidence="5">
    <location>
        <begin position="11"/>
        <end position="25"/>
    </location>
</feature>
<name>A0A0L0S7T5_ALLM3</name>
<sequence>MASNNSPDPDAATACSPSSPEAPASPDHEPRAALVGRILVATLERILLHVKDEHLTIQETALVPPLKATPALLHKIVRHHRHREHRVANPDHDVQSNDASTGSKSNRPYRWEHDEHGKWYLGLPLWTVAFVVPILAQRVLQARDWLKKRRDDAHDCQQDAAKVANALSSTRMMLLYCPSHAMVLNLRKHLLEILHRAAASPAAADLVQAELELTRLLLTKEPSNGAVWYHRHWLSSVLAPPTTLADVESLLHREHAVILAATVRKPRNYFAWAHRARVLHWLVSGPHRDHVLATEHKMMDDVVADPKHRNDQTVLHYRAQLVHLAGNSDVSIVPNDNSC</sequence>
<evidence type="ECO:0000256" key="3">
    <source>
        <dbReference type="ARBA" id="ARBA00022679"/>
    </source>
</evidence>
<organism evidence="6 7">
    <name type="scientific">Allomyces macrogynus (strain ATCC 38327)</name>
    <name type="common">Allomyces javanicus var. macrogynus</name>
    <dbReference type="NCBI Taxonomy" id="578462"/>
    <lineage>
        <taxon>Eukaryota</taxon>
        <taxon>Fungi</taxon>
        <taxon>Fungi incertae sedis</taxon>
        <taxon>Blastocladiomycota</taxon>
        <taxon>Blastocladiomycetes</taxon>
        <taxon>Blastocladiales</taxon>
        <taxon>Blastocladiaceae</taxon>
        <taxon>Allomyces</taxon>
    </lineage>
</organism>
<dbReference type="Proteomes" id="UP000054350">
    <property type="component" value="Unassembled WGS sequence"/>
</dbReference>
<feature type="compositionally biased region" description="Basic and acidic residues" evidence="5">
    <location>
        <begin position="86"/>
        <end position="95"/>
    </location>
</feature>
<dbReference type="EMBL" id="GG745333">
    <property type="protein sequence ID" value="KNE58663.1"/>
    <property type="molecule type" value="Genomic_DNA"/>
</dbReference>
<feature type="region of interest" description="Disordered" evidence="5">
    <location>
        <begin position="81"/>
        <end position="108"/>
    </location>
</feature>
<dbReference type="OrthoDB" id="5358702at2759"/>
<protein>
    <recommendedName>
        <fullName evidence="8">Protein prenyltransferase alpha subunit repeat-containing protein 1</fullName>
    </recommendedName>
</protein>
<evidence type="ECO:0000313" key="6">
    <source>
        <dbReference type="EMBL" id="KNE58663.1"/>
    </source>
</evidence>
<evidence type="ECO:0000256" key="1">
    <source>
        <dbReference type="ARBA" id="ARBA00006734"/>
    </source>
</evidence>
<keyword evidence="7" id="KW-1185">Reference proteome</keyword>
<proteinExistence type="inferred from homology"/>
<dbReference type="Gene3D" id="1.25.40.120">
    <property type="entry name" value="Protein prenylyltransferase"/>
    <property type="match status" value="1"/>
</dbReference>
<feature type="region of interest" description="Disordered" evidence="5">
    <location>
        <begin position="1"/>
        <end position="29"/>
    </location>
</feature>
<keyword evidence="3" id="KW-0808">Transferase</keyword>
<evidence type="ECO:0000256" key="5">
    <source>
        <dbReference type="SAM" id="MobiDB-lite"/>
    </source>
</evidence>
<keyword evidence="4" id="KW-0677">Repeat</keyword>
<accession>A0A0L0S7T5</accession>
<evidence type="ECO:0000256" key="2">
    <source>
        <dbReference type="ARBA" id="ARBA00022602"/>
    </source>
</evidence>
<reference evidence="7" key="2">
    <citation type="submission" date="2009-11" db="EMBL/GenBank/DDBJ databases">
        <title>The Genome Sequence of Allomyces macrogynus strain ATCC 38327.</title>
        <authorList>
            <consortium name="The Broad Institute Genome Sequencing Platform"/>
            <person name="Russ C."/>
            <person name="Cuomo C."/>
            <person name="Shea T."/>
            <person name="Young S.K."/>
            <person name="Zeng Q."/>
            <person name="Koehrsen M."/>
            <person name="Haas B."/>
            <person name="Borodovsky M."/>
            <person name="Guigo R."/>
            <person name="Alvarado L."/>
            <person name="Berlin A."/>
            <person name="Borenstein D."/>
            <person name="Chen Z."/>
            <person name="Engels R."/>
            <person name="Freedman E."/>
            <person name="Gellesch M."/>
            <person name="Goldberg J."/>
            <person name="Griggs A."/>
            <person name="Gujja S."/>
            <person name="Heiman D."/>
            <person name="Hepburn T."/>
            <person name="Howarth C."/>
            <person name="Jen D."/>
            <person name="Larson L."/>
            <person name="Lewis B."/>
            <person name="Mehta T."/>
            <person name="Park D."/>
            <person name="Pearson M."/>
            <person name="Roberts A."/>
            <person name="Saif S."/>
            <person name="Shenoy N."/>
            <person name="Sisk P."/>
            <person name="Stolte C."/>
            <person name="Sykes S."/>
            <person name="Walk T."/>
            <person name="White J."/>
            <person name="Yandava C."/>
            <person name="Burger G."/>
            <person name="Gray M.W."/>
            <person name="Holland P.W.H."/>
            <person name="King N."/>
            <person name="Lang F.B.F."/>
            <person name="Roger A.J."/>
            <person name="Ruiz-Trillo I."/>
            <person name="Lander E."/>
            <person name="Nusbaum C."/>
        </authorList>
    </citation>
    <scope>NUCLEOTIDE SEQUENCE [LARGE SCALE GENOMIC DNA]</scope>
    <source>
        <strain evidence="7">ATCC 38327</strain>
    </source>
</reference>
<dbReference type="STRING" id="578462.A0A0L0S7T5"/>